<comment type="pathway">
    <text evidence="2 12">Cell wall biogenesis; peptidoglycan biosynthesis.</text>
</comment>
<dbReference type="NCBIfam" id="TIGR01072">
    <property type="entry name" value="murA"/>
    <property type="match status" value="1"/>
</dbReference>
<dbReference type="InterPro" id="IPR050068">
    <property type="entry name" value="MurA_subfamily"/>
</dbReference>
<dbReference type="CDD" id="cd01555">
    <property type="entry name" value="UdpNAET"/>
    <property type="match status" value="1"/>
</dbReference>
<proteinExistence type="inferred from homology"/>
<dbReference type="RefSeq" id="WP_249285685.1">
    <property type="nucleotide sequence ID" value="NZ_JACRSO010000005.1"/>
</dbReference>
<evidence type="ECO:0000256" key="6">
    <source>
        <dbReference type="ARBA" id="ARBA00022960"/>
    </source>
</evidence>
<sequence>MAMIRIRGGRPLHGEYTVPGSKNGALPILAASILCSQGPVTLLGCPHLSDVENMLALLRHLGCQTRWEGDALTIDAQNARVSQMPEELAKVMRSSIFMLGPLLGRFGSAVATYPGGCDIGLRPIDLHLKGLRTLGARITEQAGYIFSDGAALKGGMIHLDYPSVGATENLMMAAALTPGTTRLTNAAREPEIVQLQDFLRAMGADISGAGTETITINGVERLSGCSFPIAADRIVAGTFLVAAAITGGEIALRGAPVEQLAAVEAKLREAGCTLEKDGALWRLRAPAKLGAIESIETQPYPGFPTDMQALFLALCTRGQGASVITENIFENRFRVVPQLARMGARIRVSDRTAIVHGPGRLTGAGVTAPDLRGGAALVVAALAAEGETRIGRVDLIDRGYEHIEQDLSALGADAVRIEG</sequence>
<evidence type="ECO:0000256" key="11">
    <source>
        <dbReference type="ARBA" id="ARBA00047527"/>
    </source>
</evidence>
<comment type="subcellular location">
    <subcellularLocation>
        <location evidence="1 12">Cytoplasm</location>
    </subcellularLocation>
</comment>
<dbReference type="GO" id="GO:0005737">
    <property type="term" value="C:cytoplasm"/>
    <property type="evidence" value="ECO:0007669"/>
    <property type="project" value="UniProtKB-SubCell"/>
</dbReference>
<evidence type="ECO:0000313" key="14">
    <source>
        <dbReference type="EMBL" id="MBC8529904.1"/>
    </source>
</evidence>
<dbReference type="PANTHER" id="PTHR43783:SF1">
    <property type="entry name" value="UDP-N-ACETYLGLUCOSAMINE 1-CARBOXYVINYLTRANSFERASE"/>
    <property type="match status" value="1"/>
</dbReference>
<dbReference type="Gene3D" id="3.65.10.10">
    <property type="entry name" value="Enolpyruvate transferase domain"/>
    <property type="match status" value="2"/>
</dbReference>
<keyword evidence="15" id="KW-1185">Reference proteome</keyword>
<feature type="binding site" evidence="12">
    <location>
        <begin position="22"/>
        <end position="23"/>
    </location>
    <ligand>
        <name>phosphoenolpyruvate</name>
        <dbReference type="ChEBI" id="CHEBI:58702"/>
    </ligand>
</feature>
<keyword evidence="12" id="KW-0670">Pyruvate</keyword>
<protein>
    <recommendedName>
        <fullName evidence="12">UDP-N-acetylglucosamine 1-carboxyvinyltransferase</fullName>
        <ecNumber evidence="12">2.5.1.7</ecNumber>
    </recommendedName>
    <alternativeName>
        <fullName evidence="12">Enoylpyruvate transferase</fullName>
    </alternativeName>
    <alternativeName>
        <fullName evidence="12">UDP-N-acetylglucosamine enolpyruvyl transferase</fullName>
        <shortName evidence="12">EPT</shortName>
    </alternativeName>
</protein>
<feature type="binding site" evidence="12">
    <location>
        <position position="306"/>
    </location>
    <ligand>
        <name>UDP-N-acetyl-alpha-D-glucosamine</name>
        <dbReference type="ChEBI" id="CHEBI:57705"/>
    </ligand>
</feature>
<dbReference type="InterPro" id="IPR001986">
    <property type="entry name" value="Enolpyruvate_Tfrase_dom"/>
</dbReference>
<keyword evidence="4 12" id="KW-0132">Cell division</keyword>
<dbReference type="GO" id="GO:0071555">
    <property type="term" value="P:cell wall organization"/>
    <property type="evidence" value="ECO:0007669"/>
    <property type="project" value="UniProtKB-KW"/>
</dbReference>
<comment type="function">
    <text evidence="12">Cell wall formation. Adds enolpyruvyl to UDP-N-acetylglucosamine.</text>
</comment>
<dbReference type="GO" id="GO:0051301">
    <property type="term" value="P:cell division"/>
    <property type="evidence" value="ECO:0007669"/>
    <property type="project" value="UniProtKB-KW"/>
</dbReference>
<feature type="domain" description="Enolpyruvate transferase" evidence="13">
    <location>
        <begin position="7"/>
        <end position="407"/>
    </location>
</feature>
<comment type="caution">
    <text evidence="12">Lacks conserved residue(s) required for the propagation of feature annotation.</text>
</comment>
<evidence type="ECO:0000256" key="7">
    <source>
        <dbReference type="ARBA" id="ARBA00022984"/>
    </source>
</evidence>
<reference evidence="14" key="1">
    <citation type="submission" date="2020-08" db="EMBL/GenBank/DDBJ databases">
        <title>Genome public.</title>
        <authorList>
            <person name="Liu C."/>
            <person name="Sun Q."/>
        </authorList>
    </citation>
    <scope>NUCLEOTIDE SEQUENCE</scope>
    <source>
        <strain evidence="14">NSJ-44</strain>
    </source>
</reference>
<evidence type="ECO:0000313" key="15">
    <source>
        <dbReference type="Proteomes" id="UP000654279"/>
    </source>
</evidence>
<dbReference type="SUPFAM" id="SSF55205">
    <property type="entry name" value="EPT/RTPC-like"/>
    <property type="match status" value="1"/>
</dbReference>
<comment type="similarity">
    <text evidence="10 12">Belongs to the EPSP synthase family. MurA subfamily.</text>
</comment>
<evidence type="ECO:0000256" key="2">
    <source>
        <dbReference type="ARBA" id="ARBA00004752"/>
    </source>
</evidence>
<name>A0A926D2U1_9FIRM</name>
<feature type="binding site" evidence="12">
    <location>
        <position position="328"/>
    </location>
    <ligand>
        <name>UDP-N-acetyl-alpha-D-glucosamine</name>
        <dbReference type="ChEBI" id="CHEBI:57705"/>
    </ligand>
</feature>
<feature type="modified residue" description="2-(S-cysteinyl)pyruvic acid O-phosphothioketal" evidence="12">
    <location>
        <position position="117"/>
    </location>
</feature>
<feature type="binding site" evidence="12">
    <location>
        <position position="93"/>
    </location>
    <ligand>
        <name>UDP-N-acetyl-alpha-D-glucosamine</name>
        <dbReference type="ChEBI" id="CHEBI:57705"/>
    </ligand>
</feature>
<evidence type="ECO:0000256" key="5">
    <source>
        <dbReference type="ARBA" id="ARBA00022679"/>
    </source>
</evidence>
<keyword evidence="6 12" id="KW-0133">Cell shape</keyword>
<dbReference type="HAMAP" id="MF_00111">
    <property type="entry name" value="MurA"/>
    <property type="match status" value="1"/>
</dbReference>
<dbReference type="InterPro" id="IPR013792">
    <property type="entry name" value="RNA3'P_cycl/enolpyr_Trfase_a/b"/>
</dbReference>
<accession>A0A926D2U1</accession>
<keyword evidence="8 12" id="KW-0131">Cell cycle</keyword>
<evidence type="ECO:0000259" key="13">
    <source>
        <dbReference type="Pfam" id="PF00275"/>
    </source>
</evidence>
<evidence type="ECO:0000256" key="10">
    <source>
        <dbReference type="ARBA" id="ARBA00038367"/>
    </source>
</evidence>
<dbReference type="PANTHER" id="PTHR43783">
    <property type="entry name" value="UDP-N-ACETYLGLUCOSAMINE 1-CARBOXYVINYLTRANSFERASE"/>
    <property type="match status" value="1"/>
</dbReference>
<dbReference type="GO" id="GO:0009252">
    <property type="term" value="P:peptidoglycan biosynthetic process"/>
    <property type="evidence" value="ECO:0007669"/>
    <property type="project" value="UniProtKB-UniRule"/>
</dbReference>
<dbReference type="AlphaFoldDB" id="A0A926D2U1"/>
<evidence type="ECO:0000256" key="3">
    <source>
        <dbReference type="ARBA" id="ARBA00022490"/>
    </source>
</evidence>
<gene>
    <name evidence="12 14" type="primary">murA</name>
    <name evidence="14" type="ORF">H8699_10735</name>
</gene>
<dbReference type="InterPro" id="IPR036968">
    <property type="entry name" value="Enolpyruvate_Tfrase_sf"/>
</dbReference>
<dbReference type="EMBL" id="JACRSO010000005">
    <property type="protein sequence ID" value="MBC8529904.1"/>
    <property type="molecule type" value="Genomic_DNA"/>
</dbReference>
<evidence type="ECO:0000256" key="4">
    <source>
        <dbReference type="ARBA" id="ARBA00022618"/>
    </source>
</evidence>
<evidence type="ECO:0000256" key="8">
    <source>
        <dbReference type="ARBA" id="ARBA00023306"/>
    </source>
</evidence>
<dbReference type="GO" id="GO:0008360">
    <property type="term" value="P:regulation of cell shape"/>
    <property type="evidence" value="ECO:0007669"/>
    <property type="project" value="UniProtKB-KW"/>
</dbReference>
<keyword evidence="9 12" id="KW-0961">Cell wall biogenesis/degradation</keyword>
<comment type="caution">
    <text evidence="14">The sequence shown here is derived from an EMBL/GenBank/DDBJ whole genome shotgun (WGS) entry which is preliminary data.</text>
</comment>
<feature type="active site" description="Proton donor" evidence="12">
    <location>
        <position position="117"/>
    </location>
</feature>
<comment type="catalytic activity">
    <reaction evidence="11 12">
        <text>phosphoenolpyruvate + UDP-N-acetyl-alpha-D-glucosamine = UDP-N-acetyl-3-O-(1-carboxyvinyl)-alpha-D-glucosamine + phosphate</text>
        <dbReference type="Rhea" id="RHEA:18681"/>
        <dbReference type="ChEBI" id="CHEBI:43474"/>
        <dbReference type="ChEBI" id="CHEBI:57705"/>
        <dbReference type="ChEBI" id="CHEBI:58702"/>
        <dbReference type="ChEBI" id="CHEBI:68483"/>
        <dbReference type="EC" id="2.5.1.7"/>
    </reaction>
</comment>
<dbReference type="Proteomes" id="UP000654279">
    <property type="component" value="Unassembled WGS sequence"/>
</dbReference>
<dbReference type="Pfam" id="PF00275">
    <property type="entry name" value="EPSP_synthase"/>
    <property type="match status" value="1"/>
</dbReference>
<keyword evidence="3 12" id="KW-0963">Cytoplasm</keyword>
<evidence type="ECO:0000256" key="9">
    <source>
        <dbReference type="ARBA" id="ARBA00023316"/>
    </source>
</evidence>
<organism evidence="14 15">
    <name type="scientific">Luoshenia tenuis</name>
    <dbReference type="NCBI Taxonomy" id="2763654"/>
    <lineage>
        <taxon>Bacteria</taxon>
        <taxon>Bacillati</taxon>
        <taxon>Bacillota</taxon>
        <taxon>Clostridia</taxon>
        <taxon>Christensenellales</taxon>
        <taxon>Christensenellaceae</taxon>
        <taxon>Luoshenia</taxon>
    </lineage>
</organism>
<keyword evidence="5 12" id="KW-0808">Transferase</keyword>
<keyword evidence="7 12" id="KW-0573">Peptidoglycan synthesis</keyword>
<dbReference type="NCBIfam" id="NF006873">
    <property type="entry name" value="PRK09369.1"/>
    <property type="match status" value="1"/>
</dbReference>
<dbReference type="InterPro" id="IPR005750">
    <property type="entry name" value="UDP_GlcNAc_COvinyl_MurA"/>
</dbReference>
<dbReference type="EC" id="2.5.1.7" evidence="12"/>
<feature type="binding site" evidence="12">
    <location>
        <begin position="122"/>
        <end position="126"/>
    </location>
    <ligand>
        <name>UDP-N-acetyl-alpha-D-glucosamine</name>
        <dbReference type="ChEBI" id="CHEBI:57705"/>
    </ligand>
</feature>
<evidence type="ECO:0000256" key="12">
    <source>
        <dbReference type="HAMAP-Rule" id="MF_00111"/>
    </source>
</evidence>
<dbReference type="GO" id="GO:0008760">
    <property type="term" value="F:UDP-N-acetylglucosamine 1-carboxyvinyltransferase activity"/>
    <property type="evidence" value="ECO:0007669"/>
    <property type="project" value="UniProtKB-UniRule"/>
</dbReference>
<evidence type="ECO:0000256" key="1">
    <source>
        <dbReference type="ARBA" id="ARBA00004496"/>
    </source>
</evidence>
<dbReference type="GO" id="GO:0019277">
    <property type="term" value="P:UDP-N-acetylgalactosamine biosynthetic process"/>
    <property type="evidence" value="ECO:0007669"/>
    <property type="project" value="InterPro"/>
</dbReference>